<dbReference type="PROSITE" id="PS00061">
    <property type="entry name" value="ADH_SHORT"/>
    <property type="match status" value="1"/>
</dbReference>
<dbReference type="InterPro" id="IPR003560">
    <property type="entry name" value="DHB_DH"/>
</dbReference>
<comment type="similarity">
    <text evidence="1">Belongs to the short-chain dehydrogenases/reductases (SDR) family.</text>
</comment>
<dbReference type="GO" id="GO:0008667">
    <property type="term" value="F:2,3-dihydro-2,3-dihydroxybenzoate dehydrogenase activity"/>
    <property type="evidence" value="ECO:0007669"/>
    <property type="project" value="InterPro"/>
</dbReference>
<dbReference type="GO" id="GO:0019290">
    <property type="term" value="P:siderophore biosynthetic process"/>
    <property type="evidence" value="ECO:0007669"/>
    <property type="project" value="InterPro"/>
</dbReference>
<dbReference type="SUPFAM" id="SSF51735">
    <property type="entry name" value="NAD(P)-binding Rossmann-fold domains"/>
    <property type="match status" value="1"/>
</dbReference>
<dbReference type="PANTHER" id="PTHR42760:SF115">
    <property type="entry name" value="3-OXOACYL-[ACYL-CARRIER-PROTEIN] REDUCTASE FABG"/>
    <property type="match status" value="1"/>
</dbReference>
<evidence type="ECO:0000256" key="1">
    <source>
        <dbReference type="ARBA" id="ARBA00006484"/>
    </source>
</evidence>
<keyword evidence="5" id="KW-1185">Reference proteome</keyword>
<dbReference type="PANTHER" id="PTHR42760">
    <property type="entry name" value="SHORT-CHAIN DEHYDROGENASES/REDUCTASES FAMILY MEMBER"/>
    <property type="match status" value="1"/>
</dbReference>
<dbReference type="AlphaFoldDB" id="A0A1S1QBW3"/>
<dbReference type="InterPro" id="IPR036291">
    <property type="entry name" value="NAD(P)-bd_dom_sf"/>
</dbReference>
<dbReference type="FunFam" id="3.40.50.720:FF:000084">
    <property type="entry name" value="Short-chain dehydrogenase reductase"/>
    <property type="match status" value="1"/>
</dbReference>
<comment type="caution">
    <text evidence="4">The sequence shown here is derived from an EMBL/GenBank/DDBJ whole genome shotgun (WGS) entry which is preliminary data.</text>
</comment>
<dbReference type="OrthoDB" id="9803333at2"/>
<accession>A0A1S1QBW3</accession>
<dbReference type="PRINTS" id="PR00080">
    <property type="entry name" value="SDRFAMILY"/>
</dbReference>
<evidence type="ECO:0000259" key="3">
    <source>
        <dbReference type="SMART" id="SM00822"/>
    </source>
</evidence>
<dbReference type="InterPro" id="IPR002347">
    <property type="entry name" value="SDR_fam"/>
</dbReference>
<evidence type="ECO:0000256" key="2">
    <source>
        <dbReference type="ARBA" id="ARBA00023002"/>
    </source>
</evidence>
<sequence length="266" mass="26731">MEGTRVRDGDLPGLITLVVGAAGGIGGAVVELAAREGARVVAADRDEPAAARLARRLTGQGPAVLARAVDVTDEASVTALVDSVEAEVGPIGALVNCAGAVRVADVAATTVADWRAMLEVNATGVFLVSQSVGARLASRRRGSIVTVASDAAGVPRSGMAAYAAAKAAAAHLTRCLALELAPAGVRCNVVCPGVTDTPLARAAWPGPDGLTRAAGATPERFRNAIPLGRAARPADVAEAVVFLLSDRARHITGHSLYVDGGAALRG</sequence>
<name>A0A1S1QBW3_9ACTN</name>
<dbReference type="InterPro" id="IPR020904">
    <property type="entry name" value="Sc_DH/Rdtase_CS"/>
</dbReference>
<dbReference type="Proteomes" id="UP000179769">
    <property type="component" value="Unassembled WGS sequence"/>
</dbReference>
<dbReference type="SMART" id="SM00822">
    <property type="entry name" value="PKS_KR"/>
    <property type="match status" value="1"/>
</dbReference>
<reference evidence="5" key="1">
    <citation type="submission" date="2016-07" db="EMBL/GenBank/DDBJ databases">
        <title>Frankia sp. NRRL B-16219 Genome sequencing.</title>
        <authorList>
            <person name="Ghodhbane-Gtari F."/>
            <person name="Swanson E."/>
            <person name="Gueddou A."/>
            <person name="Louati M."/>
            <person name="Nouioui I."/>
            <person name="Hezbri K."/>
            <person name="Abebe-Akele F."/>
            <person name="Simpson S."/>
            <person name="Morris K."/>
            <person name="Thomas K."/>
            <person name="Gtari M."/>
            <person name="Tisa L.S."/>
        </authorList>
    </citation>
    <scope>NUCLEOTIDE SEQUENCE [LARGE SCALE GENOMIC DNA]</scope>
    <source>
        <strain evidence="5">NRRL B-16219</strain>
    </source>
</reference>
<dbReference type="Gene3D" id="3.40.50.720">
    <property type="entry name" value="NAD(P)-binding Rossmann-like Domain"/>
    <property type="match status" value="1"/>
</dbReference>
<dbReference type="InterPro" id="IPR057326">
    <property type="entry name" value="KR_dom"/>
</dbReference>
<dbReference type="RefSeq" id="WP_071062789.1">
    <property type="nucleotide sequence ID" value="NZ_MAXA01000169.1"/>
</dbReference>
<organism evidence="4 5">
    <name type="scientific">Parafrankia soli</name>
    <dbReference type="NCBI Taxonomy" id="2599596"/>
    <lineage>
        <taxon>Bacteria</taxon>
        <taxon>Bacillati</taxon>
        <taxon>Actinomycetota</taxon>
        <taxon>Actinomycetes</taxon>
        <taxon>Frankiales</taxon>
        <taxon>Frankiaceae</taxon>
        <taxon>Parafrankia</taxon>
    </lineage>
</organism>
<keyword evidence="2" id="KW-0560">Oxidoreductase</keyword>
<proteinExistence type="inferred from homology"/>
<evidence type="ECO:0000313" key="5">
    <source>
        <dbReference type="Proteomes" id="UP000179769"/>
    </source>
</evidence>
<protein>
    <submittedName>
        <fullName evidence="4">2,3-dihydro-2,3-dihydroxybenzoate dehydrogenase</fullName>
    </submittedName>
</protein>
<gene>
    <name evidence="4" type="ORF">BBK14_16440</name>
</gene>
<dbReference type="Pfam" id="PF13561">
    <property type="entry name" value="adh_short_C2"/>
    <property type="match status" value="1"/>
</dbReference>
<evidence type="ECO:0000313" key="4">
    <source>
        <dbReference type="EMBL" id="OHV31107.1"/>
    </source>
</evidence>
<dbReference type="GO" id="GO:0016616">
    <property type="term" value="F:oxidoreductase activity, acting on the CH-OH group of donors, NAD or NADP as acceptor"/>
    <property type="evidence" value="ECO:0007669"/>
    <property type="project" value="TreeGrafter"/>
</dbReference>
<dbReference type="EMBL" id="MAXA01000169">
    <property type="protein sequence ID" value="OHV31107.1"/>
    <property type="molecule type" value="Genomic_DNA"/>
</dbReference>
<dbReference type="PRINTS" id="PR01397">
    <property type="entry name" value="DHBDHDRGNASE"/>
</dbReference>
<feature type="domain" description="Ketoreductase" evidence="3">
    <location>
        <begin position="14"/>
        <end position="184"/>
    </location>
</feature>